<dbReference type="Gene3D" id="3.30.70.1170">
    <property type="entry name" value="Sun protein, domain 3"/>
    <property type="match status" value="1"/>
</dbReference>
<dbReference type="OMA" id="SFKSRIY"/>
<protein>
    <submittedName>
        <fullName evidence="9">SAM_MT_RSMB_NOP domain-containing protein</fullName>
    </submittedName>
</protein>
<feature type="active site" description="Nucleophile" evidence="5">
    <location>
        <position position="388"/>
    </location>
</feature>
<evidence type="ECO:0000313" key="9">
    <source>
        <dbReference type="WBParaSite" id="TCLT_0000922101-mRNA-1"/>
    </source>
</evidence>
<dbReference type="PANTHER" id="PTHR22807">
    <property type="entry name" value="NOP2 YEAST -RELATED NOL1/NOP2/FMU SUN DOMAIN-CONTAINING"/>
    <property type="match status" value="1"/>
</dbReference>
<dbReference type="STRING" id="103827.A0A0N5D802"/>
<organism evidence="9">
    <name type="scientific">Thelazia callipaeda</name>
    <name type="common">Oriental eyeworm</name>
    <name type="synonym">Parasitic nematode</name>
    <dbReference type="NCBI Taxonomy" id="103827"/>
    <lineage>
        <taxon>Eukaryota</taxon>
        <taxon>Metazoa</taxon>
        <taxon>Ecdysozoa</taxon>
        <taxon>Nematoda</taxon>
        <taxon>Chromadorea</taxon>
        <taxon>Rhabditida</taxon>
        <taxon>Spirurina</taxon>
        <taxon>Spiruromorpha</taxon>
        <taxon>Thelazioidea</taxon>
        <taxon>Thelaziidae</taxon>
        <taxon>Thelazia</taxon>
    </lineage>
</organism>
<dbReference type="Pfam" id="PF21148">
    <property type="entry name" value="NSUN5_fdxn-like"/>
    <property type="match status" value="1"/>
</dbReference>
<evidence type="ECO:0000256" key="5">
    <source>
        <dbReference type="PROSITE-ProRule" id="PRU01023"/>
    </source>
</evidence>
<dbReference type="InterPro" id="IPR049561">
    <property type="entry name" value="NSUN5_7_fdxn-like"/>
</dbReference>
<dbReference type="GO" id="GO:0003723">
    <property type="term" value="F:RNA binding"/>
    <property type="evidence" value="ECO:0007669"/>
    <property type="project" value="UniProtKB-UniRule"/>
</dbReference>
<evidence type="ECO:0000259" key="6">
    <source>
        <dbReference type="PROSITE" id="PS51686"/>
    </source>
</evidence>
<feature type="domain" description="SAM-dependent MTase RsmB/NOP-type" evidence="6">
    <location>
        <begin position="140"/>
        <end position="456"/>
    </location>
</feature>
<dbReference type="InterPro" id="IPR049560">
    <property type="entry name" value="MeTrfase_RsmB-F_NOP2_cat"/>
</dbReference>
<dbReference type="AlphaFoldDB" id="A0A0N5D802"/>
<dbReference type="InterPro" id="IPR023267">
    <property type="entry name" value="RCMT"/>
</dbReference>
<proteinExistence type="inferred from homology"/>
<dbReference type="GO" id="GO:0008173">
    <property type="term" value="F:RNA methyltransferase activity"/>
    <property type="evidence" value="ECO:0007669"/>
    <property type="project" value="InterPro"/>
</dbReference>
<keyword evidence="1 5" id="KW-0489">Methyltransferase</keyword>
<keyword evidence="2 5" id="KW-0808">Transferase</keyword>
<dbReference type="Proteomes" id="UP000276776">
    <property type="component" value="Unassembled WGS sequence"/>
</dbReference>
<name>A0A0N5D802_THECL</name>
<evidence type="ECO:0000256" key="3">
    <source>
        <dbReference type="ARBA" id="ARBA00022691"/>
    </source>
</evidence>
<accession>A0A0N5D802</accession>
<dbReference type="Gene3D" id="3.40.50.150">
    <property type="entry name" value="Vaccinia Virus protein VP39"/>
    <property type="match status" value="1"/>
</dbReference>
<comment type="similarity">
    <text evidence="5">Belongs to the class I-like SAM-binding methyltransferase superfamily. RsmB/NOP family.</text>
</comment>
<reference evidence="9" key="1">
    <citation type="submission" date="2017-02" db="UniProtKB">
        <authorList>
            <consortium name="WormBaseParasite"/>
        </authorList>
    </citation>
    <scope>IDENTIFICATION</scope>
</reference>
<dbReference type="WBParaSite" id="TCLT_0000922101-mRNA-1">
    <property type="protein sequence ID" value="TCLT_0000922101-mRNA-1"/>
    <property type="gene ID" value="TCLT_0000922101"/>
</dbReference>
<feature type="binding site" evidence="5">
    <location>
        <position position="287"/>
    </location>
    <ligand>
        <name>S-adenosyl-L-methionine</name>
        <dbReference type="ChEBI" id="CHEBI:59789"/>
    </ligand>
</feature>
<evidence type="ECO:0000313" key="7">
    <source>
        <dbReference type="EMBL" id="VDN06827.1"/>
    </source>
</evidence>
<feature type="binding site" evidence="5">
    <location>
        <position position="334"/>
    </location>
    <ligand>
        <name>S-adenosyl-L-methionine</name>
        <dbReference type="ChEBI" id="CHEBI:59789"/>
    </ligand>
</feature>
<dbReference type="SUPFAM" id="SSF53335">
    <property type="entry name" value="S-adenosyl-L-methionine-dependent methyltransferases"/>
    <property type="match status" value="1"/>
</dbReference>
<keyword evidence="8" id="KW-1185">Reference proteome</keyword>
<comment type="caution">
    <text evidence="5">Lacks conserved residue(s) required for the propagation of feature annotation.</text>
</comment>
<dbReference type="InterPro" id="IPR001678">
    <property type="entry name" value="MeTrfase_RsmB-F_NOP2_dom"/>
</dbReference>
<dbReference type="PRINTS" id="PR02008">
    <property type="entry name" value="RCMTFAMILY"/>
</dbReference>
<evidence type="ECO:0000256" key="4">
    <source>
        <dbReference type="ARBA" id="ARBA00022884"/>
    </source>
</evidence>
<dbReference type="PANTHER" id="PTHR22807:SF4">
    <property type="entry name" value="28S RRNA (CYTOSINE-C(5))-METHYLTRANSFERASE"/>
    <property type="match status" value="1"/>
</dbReference>
<keyword evidence="4 5" id="KW-0694">RNA-binding</keyword>
<dbReference type="GO" id="GO:0005730">
    <property type="term" value="C:nucleolus"/>
    <property type="evidence" value="ECO:0007669"/>
    <property type="project" value="TreeGrafter"/>
</dbReference>
<dbReference type="PROSITE" id="PS51686">
    <property type="entry name" value="SAM_MT_RSMB_NOP"/>
    <property type="match status" value="1"/>
</dbReference>
<reference evidence="7 8" key="2">
    <citation type="submission" date="2018-11" db="EMBL/GenBank/DDBJ databases">
        <authorList>
            <consortium name="Pathogen Informatics"/>
        </authorList>
    </citation>
    <scope>NUCLEOTIDE SEQUENCE [LARGE SCALE GENOMIC DNA]</scope>
</reference>
<evidence type="ECO:0000256" key="1">
    <source>
        <dbReference type="ARBA" id="ARBA00022603"/>
    </source>
</evidence>
<dbReference type="InterPro" id="IPR029063">
    <property type="entry name" value="SAM-dependent_MTases_sf"/>
</dbReference>
<dbReference type="EMBL" id="UYYF01004752">
    <property type="protein sequence ID" value="VDN06827.1"/>
    <property type="molecule type" value="Genomic_DNA"/>
</dbReference>
<evidence type="ECO:0000313" key="8">
    <source>
        <dbReference type="Proteomes" id="UP000276776"/>
    </source>
</evidence>
<gene>
    <name evidence="7" type="ORF">TCLT_LOCUS9210</name>
</gene>
<dbReference type="GO" id="GO:0070475">
    <property type="term" value="P:rRNA base methylation"/>
    <property type="evidence" value="ECO:0007669"/>
    <property type="project" value="TreeGrafter"/>
</dbReference>
<feature type="binding site" evidence="5">
    <location>
        <position position="314"/>
    </location>
    <ligand>
        <name>S-adenosyl-L-methionine</name>
        <dbReference type="ChEBI" id="CHEBI:59789"/>
    </ligand>
</feature>
<evidence type="ECO:0000256" key="2">
    <source>
        <dbReference type="ARBA" id="ARBA00022679"/>
    </source>
</evidence>
<keyword evidence="3 5" id="KW-0949">S-adenosyl-L-methionine</keyword>
<dbReference type="OrthoDB" id="417697at2759"/>
<dbReference type="Pfam" id="PF01189">
    <property type="entry name" value="Methyltr_RsmB-F"/>
    <property type="match status" value="1"/>
</dbReference>
<sequence>MSDLYSESAKVLEQTMNKQKNIRNAVYASEFQLGEDSTMNKKQLLRLCCNTLRNRHYLNQLMEVKEVHELLKKPYINQYLLYVLLYDYVFGYGLNNARKLYSDAILERAEYINKRQTRHCYLLKLETMQDAIQKAKIVVKRPSVISETPRYARVNTLKWSVDEALKCNISLFSRQTLQEDGWTISSLKPQNNETWFRDTIISMPKDYVYIDCHVKELLIFCPFVDLHDSWMVTKGYLILQDKASCLPSQVLEPTPGSHVFDICAAPGMKTSHLAALIQNEGKIWAIDQASNRLDTLRTIIQRAGATNVITYCKDFLCVNINDVKYSKVEFALLDPPCSGSGMVKRLDSLVHDEAINGSRLRSLSNLQAMLLKHLSKLPSLKKIVYSTCSIHEEENEGVIDEVLNDPVFKKCFYLVEALPEWRHRGKTSYRFGYKCLRAEPETDLTNGFFVAVFKRRKP</sequence>